<evidence type="ECO:0000313" key="1">
    <source>
        <dbReference type="EMBL" id="CAE8662919.1"/>
    </source>
</evidence>
<dbReference type="Gene3D" id="3.90.228.10">
    <property type="match status" value="1"/>
</dbReference>
<dbReference type="PANTHER" id="PTHR31681">
    <property type="entry name" value="C2H2-LIKE ZINC FINGER PROTEIN"/>
    <property type="match status" value="1"/>
</dbReference>
<evidence type="ECO:0008006" key="3">
    <source>
        <dbReference type="Google" id="ProtNLM"/>
    </source>
</evidence>
<reference evidence="1" key="1">
    <citation type="submission" date="2021-02" db="EMBL/GenBank/DDBJ databases">
        <authorList>
            <person name="Dougan E. K."/>
            <person name="Rhodes N."/>
            <person name="Thang M."/>
            <person name="Chan C."/>
        </authorList>
    </citation>
    <scope>NUCLEOTIDE SEQUENCE</scope>
</reference>
<dbReference type="Proteomes" id="UP000626109">
    <property type="component" value="Unassembled WGS sequence"/>
</dbReference>
<accession>A0A813IVN4</accession>
<name>A0A813IVN4_POLGL</name>
<dbReference type="AlphaFoldDB" id="A0A813IVN4"/>
<dbReference type="PANTHER" id="PTHR31681:SF3">
    <property type="entry name" value="OS04G0690100 PROTEIN"/>
    <property type="match status" value="1"/>
</dbReference>
<evidence type="ECO:0000313" key="2">
    <source>
        <dbReference type="Proteomes" id="UP000626109"/>
    </source>
</evidence>
<sequence>MADVAGSSSLAEGLQQVGSFVQQQQQVGYVQGGSPLCANPACGRLSWNGCLGEFCGRSCRGLSFVSNINNSNNNSNSSSNINTRAAGSEEAACAFPGCPRGSWNRQPGGFCSRTCQTKGFSLNCQLAEGTAPWNCQLAEPPSSSSDAHVLAVDAVAGAPTSPAATTWVQAHEIVPSSGFLAVPMAPVAAATATTARLALAAGCARLGCPQASWNGQPGQFCSLGCKYSNNNNHTNHTNNTVAEGQPGTKVSAAKFAELAAQFKGSWRSGLSDPPPPAIKEIWHVHSEALLARFAAYCASIGPVQCHGHGENPGNQQRRFHGTSVLCSYNNNSNSHNNNNNYNSNKDQGSPCSQQGCTVCSIIRQGFFLSTATDGKYGRGIYSSSNSHKAFRYGNQKAMLVVGVAVGIADATASQAPLKPGCHSRVVHGSRDEIVVFNEAAMVPKFLIVFA</sequence>
<dbReference type="SUPFAM" id="SSF56399">
    <property type="entry name" value="ADP-ribosylation"/>
    <property type="match status" value="1"/>
</dbReference>
<gene>
    <name evidence="1" type="ORF">PGLA2088_LOCUS15090</name>
</gene>
<proteinExistence type="predicted"/>
<dbReference type="EMBL" id="CAJNNW010018454">
    <property type="protein sequence ID" value="CAE8662919.1"/>
    <property type="molecule type" value="Genomic_DNA"/>
</dbReference>
<organism evidence="1 2">
    <name type="scientific">Polarella glacialis</name>
    <name type="common">Dinoflagellate</name>
    <dbReference type="NCBI Taxonomy" id="89957"/>
    <lineage>
        <taxon>Eukaryota</taxon>
        <taxon>Sar</taxon>
        <taxon>Alveolata</taxon>
        <taxon>Dinophyceae</taxon>
        <taxon>Suessiales</taxon>
        <taxon>Suessiaceae</taxon>
        <taxon>Polarella</taxon>
    </lineage>
</organism>
<comment type="caution">
    <text evidence="1">The sequence shown here is derived from an EMBL/GenBank/DDBJ whole genome shotgun (WGS) entry which is preliminary data.</text>
</comment>
<protein>
    <recommendedName>
        <fullName evidence="3">PARP catalytic domain-containing protein</fullName>
    </recommendedName>
</protein>